<feature type="compositionally biased region" description="Polar residues" evidence="6">
    <location>
        <begin position="1950"/>
        <end position="1973"/>
    </location>
</feature>
<feature type="domain" description="Abnormal spindle-like microcephaly-associated protein ASH" evidence="9">
    <location>
        <begin position="2688"/>
        <end position="2773"/>
    </location>
</feature>
<dbReference type="Pfam" id="PF22544">
    <property type="entry name" value="HYDIN_VesB_CFA65-like_Ig"/>
    <property type="match status" value="4"/>
</dbReference>
<feature type="domain" description="CARDB" evidence="8">
    <location>
        <begin position="439"/>
        <end position="512"/>
    </location>
</feature>
<dbReference type="Pfam" id="PF22073">
    <property type="entry name" value="Cep192_D4"/>
    <property type="match status" value="1"/>
</dbReference>
<feature type="compositionally biased region" description="Low complexity" evidence="6">
    <location>
        <begin position="3423"/>
        <end position="3436"/>
    </location>
</feature>
<keyword evidence="7" id="KW-0472">Membrane</keyword>
<gene>
    <name evidence="12" type="ORF">OS889_12060</name>
</gene>
<protein>
    <submittedName>
        <fullName evidence="12">Choice-of-anchor D domain-containing protein</fullName>
    </submittedName>
</protein>
<dbReference type="InterPro" id="IPR011635">
    <property type="entry name" value="CARDB"/>
</dbReference>
<evidence type="ECO:0000259" key="10">
    <source>
        <dbReference type="Pfam" id="PF22073"/>
    </source>
</evidence>
<feature type="domain" description="HYDIN/VesB/CFA65-like Ig-like" evidence="11">
    <location>
        <begin position="1935"/>
        <end position="2026"/>
    </location>
</feature>
<dbReference type="Pfam" id="PF07705">
    <property type="entry name" value="CARDB"/>
    <property type="match status" value="2"/>
</dbReference>
<dbReference type="PANTHER" id="PTHR46127">
    <property type="entry name" value="CILIA- AND FLAGELLA-ASSOCIATED PROTEIN 65"/>
    <property type="match status" value="1"/>
</dbReference>
<feature type="domain" description="HYDIN/VesB/CFA65-like Ig-like" evidence="11">
    <location>
        <begin position="2257"/>
        <end position="2346"/>
    </location>
</feature>
<evidence type="ECO:0000313" key="12">
    <source>
        <dbReference type="EMBL" id="MFA1611738.1"/>
    </source>
</evidence>
<evidence type="ECO:0000256" key="3">
    <source>
        <dbReference type="ARBA" id="ARBA00022490"/>
    </source>
</evidence>
<feature type="domain" description="HYDIN/VesB/CFA65-like Ig-like" evidence="11">
    <location>
        <begin position="2588"/>
        <end position="2668"/>
    </location>
</feature>
<evidence type="ECO:0000256" key="7">
    <source>
        <dbReference type="SAM" id="Phobius"/>
    </source>
</evidence>
<keyword evidence="4" id="KW-0969">Cilium</keyword>
<dbReference type="NCBIfam" id="TIGR04213">
    <property type="entry name" value="PGF_pre_PGF"/>
    <property type="match status" value="2"/>
</dbReference>
<keyword evidence="7" id="KW-0812">Transmembrane</keyword>
<dbReference type="Gene3D" id="2.60.40.10">
    <property type="entry name" value="Immunoglobulins"/>
    <property type="match status" value="17"/>
</dbReference>
<name>A0ABD5MGX0_9EURY</name>
<dbReference type="InterPro" id="IPR031549">
    <property type="entry name" value="ASH"/>
</dbReference>
<dbReference type="EMBL" id="JBGNYA010000001">
    <property type="protein sequence ID" value="MFA1611738.1"/>
    <property type="molecule type" value="Genomic_DNA"/>
</dbReference>
<comment type="subcellular location">
    <subcellularLocation>
        <location evidence="1">Cell projection</location>
        <location evidence="1">Cilium</location>
    </subcellularLocation>
    <subcellularLocation>
        <location evidence="2">Cytoplasm</location>
    </subcellularLocation>
</comment>
<dbReference type="InterPro" id="IPR013783">
    <property type="entry name" value="Ig-like_fold"/>
</dbReference>
<evidence type="ECO:0000256" key="4">
    <source>
        <dbReference type="ARBA" id="ARBA00023069"/>
    </source>
</evidence>
<sequence length="3483" mass="361476">MYFEWRPTSENKFRKTPNQSIKINGTYNESLAFLTPGTTYEFRAVVESGSTTEEGSIQTLTTGSGGPTDGFIRASNNVALFNLFFQGLQVDVENSPVSIETGVPSVFLNAEGIESEVYPGDKGTVPVHPPDGTLTFDFEDTGSLERFDGSKADIVAVKTDSSEGLDAFSQITQIDDLLNDESSTVEVFETTTIGDNEEITYDLQADGRGSGNYIFLAVNNGSISVDEGNASIDNARVIGLDFAIVQSGSSTIQASRPEYRPGENVTVRAEADLPGDEEDITQAVILYDETDFSGGEITAQIDSLQSIDPASINVTSTISGFNGVRRIEQGSSLLGQNLGESDEIGIFTIDDAFGFIGGGIGDRFQNSTDAEIENASIVAKNATGTETTFEIGTLDSFDTSEYGIIHVAENSETGELYTNKTSVQITNSLGAYYTIDIEESTDRQLASGEEVTVNATIRNIGDGLGVSNIDFSVNGNVVDTNEQLVLTSGNEQTITFNTTLEEPGEYDISVDATSYDGFDSQDSIDVNVVDDAFYDVNINEANSTLNVVEDETVVVNTTVENTVNIDGDTQQINLTVGDEVVANKSVTLTGGESTTFDLEWDTSQTAPGTYDATVASTDDTDSADVTIREAAEFNVTNLDPAEATVATGDTIDVSANVTNLGEATGTQTIELRIGGEVVDSKSETIDGGNSTTVTFTNVQVGQTTGTFEYGVFSEDDSATGNLTVVEQLTAIDISLDTTSNIANTTSDYEINATVTSDAGGETIQNITVDFGTPVELSNSQPTVTLPDSMEFSPSYDSVIRGESELIIPLPEPVEIGTDVTEDEDITILADAVQNPSNGTYTLSTEFSEDDGTQIAANSTTYTIVEPANITLGIADDSVTEVNQTEPIQINATVSNDGGVAAERTITFELTQDGETVFNDSQTVNVASGATEQAEFTYLTTADDRGNFTATVTTQGASESTNVTVNRPAEFDVDIGELTDEVVAGDEINVTAEIENLGDLDDTQTIRLLANGTAVNSTALTLAGGENQTISLKYETNDDNAGDLNLTVASADDTDTRNVIVLQPAILSYGNFSVNGNTSDFSVESGTTLAANATVTNVGGVNGTFNATLFEGGEPTSKTENGTLAPEETANVSFTITLEENQTTTLSIRDAVRAGAQTDEIAVTVRRDVVDLNLTANRTEVNPGDPVNLTVRREDTGNLTSANVTVRAPNGTIIDTGILDGSVVEPAPDEPGTYEITATKESTETTAFQPDTETIDVLAPGNITITDAFVNVSETFTDDPVGVNVTLENIGDEETTEAVNLTLQGSETDLDNRSVTLGPGNNTTISLQAAFDSPGSRTLVVSEGDGITVTAGTVNILPQSAVTGFTVAPKSVAINDSVVVNATVRNRGTTPDQNVVVPLFVNETRVNSTTIDSIGRQQTKTVTFNQTLNLSVARIGNVPIRVGNLTPKSVVVSRETVPLDITASPATITTEESVTFTVTRAGTPVESATVIVAGEERTTGPNGNVTVNITEPGTFTAEATKAPGRTEFFTAASTTVEVVEPADIEVTGATLVSEPPFYAGNSITVEVDLQNDGDRSDTRTVNLTANGTVESNTSVFVPAGDTNTTRLSATFNDTVTRTLAVESREQNLTVADVTVERAAAVTGFDLSSTALQTGETLFVNSTVVNRGGVNDTVSVNVTIDGPNETVVNETEVKLEPGEEATVSNDTTFTTTGTASVVVNDSATVFGPREVAISQTVVDLNISANESTVTAGRPIRFNVTNASSGEPLDATVSVGDTVVTTGDDGLVTTSIRVAGTYSAVASKQTEDGTAYNSAQTSVTVSNPLTVNDTVSYGSVNASPVTGESRADTATAVRTVTLNNTGGRAIALSLPQTIGNASQYVINESTFPSRLPANSTRKVEIAFAPTTRDEVNSTFRFRADTPSDPIRTVNLTGTGEAPQADFSRTRLRFGPVNTGSSSTASIDVTNTGNEPLNVTVPSPAAGFTRTTAETLTIAQGSSETITIEFAPNEPREYGQILTIETNDSFHPTEPVRLSGTGRGGAIAVSPAAGSSIDVGNVTQGEPVETTVFVENNGTESIDVTSDVTAGDTGQFTATDPGTIAAGSTALVTVTVNATSSSPTADITLNTAAGDVDDPTLTVTANGLTPIANVTDPSGTLDFGSVSQGGSASEQITIRNDGEAMLEVDAADAVPVSAPFRVSGTGQSDTVRIPPDQTRTVTVTYAPIAPGTASSTVTLTTNDLGNRTLEIDVSGTSEATDLEGSPSSVDFGQVGQGDEVTETVTLTNPASNAESLEEFSVESVTGARGAYSVVSDLPDTLAPGSSENVTVRFEPTAIGPQSASITFAANGSDVGTRNRFTVATSGEGTPPRVALNTTALQFGYVDVNGGTVTEGVRIINPGLRGTTLNVSDVSISGNGAENFSVTDQPTQTVGGNFSTTTAVSFTPDTAGRVTATLTIRTNATDDPVRNVTLTGVGTAPDTGVDVSSIDFGEQAVGTTSENRTVVVTNDGGVRLNLSGVTVSGPAASDFEAFGPGETTLVPGATVRVPVQVSPSGAGATQANLAINATNDPGDNQTVSLSADGTAPELNVSDDLNETFGDVREGSSKQRSLTVENTGNATLELDAPDVTGGAFSVVSGDEAVRLAPGSTQTYTVAFSPESTGTFSGSLQIETNADNDVDIGSLSGTGITSNASLSTPAVDFGRVSVGDDTSRQLTLQNNGEAELQVTSVTITGADQAAFSVSGLPTTSIPADSGEPFTVQTSPSVTGSLSAQLEIRTDDGTLTASLGTTGTEPNIELEQSTVQFAQTRVGTTSTATLTVSNTGNERLNVTRLSVLGQNSGRFTLASSAAPFTLQPQSSRDVTVEFTPTNVTAAQNEQPRSARVLVRSDDPDATRVSADLTATGKATDLIAPGAVQFGATAPGTTTNRTVTITNGINASANLSLEAVTVSGILGEDVYSVDRPDDTELAPGESETLNVSLSPEERGVRFGSLNVLTNDPRQSAASVFLSNAEAVINIEFGSVTADYDNVAPGLQPERTFDQGLSTDAALTGIQPATQASTYELFFEGQETAFGGASIDSDQPYTAVRYLRATPRGITPSEITNVSLEFRVRKAALDDLGASADDVRLYRYNGSGYEPVSDGTTRVSETRTDYIYRGTTDSLSRFAIVVGESDLSVTDLTVNPTSITVGDSATLTANVTNNGVVSGTTTLTPTENGNALTSQSVTVSAGGSDTVSFSVNPSSTGTFTYILGGETASLTVDPEDTGPTGPTGPTGGDGDDDAPVITEQPATPEPVSATADLDETGTATVSLSGGTGATSVSVNVPDTTGQVNVQELPSPPTDAPAPTGQYVSGVDIDAPDPPEGQTATVTITISQSRLDDLGISAGDLVIQHYRDGAWQQLETTASESGDQVTLSAPVTGFSPFAVTTREQVTDTPEPVTDTAEPDTPTPEPDTDTDTPTDTPQEPGGFEFLPVALVVIILLAAAGYLVYRQQ</sequence>
<dbReference type="Pfam" id="PF15780">
    <property type="entry name" value="ASH"/>
    <property type="match status" value="3"/>
</dbReference>
<evidence type="ECO:0000256" key="6">
    <source>
        <dbReference type="SAM" id="MobiDB-lite"/>
    </source>
</evidence>
<keyword evidence="7" id="KW-1133">Transmembrane helix</keyword>
<dbReference type="PROSITE" id="PS50194">
    <property type="entry name" value="FILAMIN_REPEAT"/>
    <property type="match status" value="1"/>
</dbReference>
<feature type="domain" description="HYDIN/VesB/CFA65-like Ig-like" evidence="11">
    <location>
        <begin position="2477"/>
        <end position="2574"/>
    </location>
</feature>
<dbReference type="Proteomes" id="UP001570511">
    <property type="component" value="Unassembled WGS sequence"/>
</dbReference>
<dbReference type="RefSeq" id="WP_372390105.1">
    <property type="nucleotide sequence ID" value="NZ_JBGNYA010000001.1"/>
</dbReference>
<proteinExistence type="predicted"/>
<dbReference type="PANTHER" id="PTHR46127:SF1">
    <property type="entry name" value="CILIA- AND FLAGELLA-ASSOCIATED PROTEIN 65"/>
    <property type="match status" value="1"/>
</dbReference>
<evidence type="ECO:0000313" key="13">
    <source>
        <dbReference type="Proteomes" id="UP001570511"/>
    </source>
</evidence>
<feature type="transmembrane region" description="Helical" evidence="7">
    <location>
        <begin position="3461"/>
        <end position="3480"/>
    </location>
</feature>
<evidence type="ECO:0000256" key="5">
    <source>
        <dbReference type="ARBA" id="ARBA00023273"/>
    </source>
</evidence>
<feature type="region of interest" description="Disordered" evidence="6">
    <location>
        <begin position="3247"/>
        <end position="3291"/>
    </location>
</feature>
<comment type="caution">
    <text evidence="12">The sequence shown here is derived from an EMBL/GenBank/DDBJ whole genome shotgun (WGS) entry which is preliminary data.</text>
</comment>
<keyword evidence="3" id="KW-0963">Cytoplasm</keyword>
<keyword evidence="13" id="KW-1185">Reference proteome</keyword>
<evidence type="ECO:0000259" key="11">
    <source>
        <dbReference type="Pfam" id="PF22544"/>
    </source>
</evidence>
<accession>A0ABD5MGX0</accession>
<organism evidence="12 13">
    <name type="scientific">Halobellus rubicundus</name>
    <dbReference type="NCBI Taxonomy" id="2996466"/>
    <lineage>
        <taxon>Archaea</taxon>
        <taxon>Methanobacteriati</taxon>
        <taxon>Methanobacteriota</taxon>
        <taxon>Stenosarchaea group</taxon>
        <taxon>Halobacteria</taxon>
        <taxon>Halobacteriales</taxon>
        <taxon>Haloferacaceae</taxon>
        <taxon>Halobellus</taxon>
    </lineage>
</organism>
<feature type="region of interest" description="Disordered" evidence="6">
    <location>
        <begin position="3416"/>
        <end position="3457"/>
    </location>
</feature>
<dbReference type="NCBIfam" id="NF012200">
    <property type="entry name" value="choice_anch_D"/>
    <property type="match status" value="9"/>
</dbReference>
<evidence type="ECO:0000259" key="8">
    <source>
        <dbReference type="Pfam" id="PF07705"/>
    </source>
</evidence>
<feature type="domain" description="Abnormal spindle-like microcephaly-associated protein ASH" evidence="9">
    <location>
        <begin position="2151"/>
        <end position="2238"/>
    </location>
</feature>
<feature type="domain" description="CARDB" evidence="8">
    <location>
        <begin position="1365"/>
        <end position="1441"/>
    </location>
</feature>
<feature type="domain" description="Cep192/Spd-2-like" evidence="10">
    <location>
        <begin position="2786"/>
        <end position="2868"/>
    </location>
</feature>
<reference evidence="12 13" key="1">
    <citation type="submission" date="2024-08" db="EMBL/GenBank/DDBJ databases">
        <title>Halobellus sp. MBLA0158 whole genome sequence.</title>
        <authorList>
            <person name="Hwang C.Y."/>
            <person name="Cho E.-S."/>
            <person name="Seo M.-J."/>
        </authorList>
    </citation>
    <scope>NUCLEOTIDE SEQUENCE [LARGE SCALE GENOMIC DNA]</scope>
    <source>
        <strain evidence="12 13">MBLA0158</strain>
    </source>
</reference>
<dbReference type="InterPro" id="IPR017868">
    <property type="entry name" value="Filamin/ABP280_repeat-like"/>
</dbReference>
<feature type="region of interest" description="Disordered" evidence="6">
    <location>
        <begin position="1945"/>
        <end position="1977"/>
    </location>
</feature>
<dbReference type="InterPro" id="IPR054090">
    <property type="entry name" value="Cep192_Spd-2-like_dom"/>
</dbReference>
<evidence type="ECO:0000259" key="9">
    <source>
        <dbReference type="Pfam" id="PF15780"/>
    </source>
</evidence>
<dbReference type="InterPro" id="IPR053879">
    <property type="entry name" value="HYDIN_VesB_CFA65-like_Ig"/>
</dbReference>
<evidence type="ECO:0000256" key="1">
    <source>
        <dbReference type="ARBA" id="ARBA00004138"/>
    </source>
</evidence>
<dbReference type="InterPro" id="IPR026453">
    <property type="entry name" value="PGF_pre_PGF"/>
</dbReference>
<feature type="domain" description="Abnormal spindle-like microcephaly-associated protein ASH" evidence="9">
    <location>
        <begin position="2905"/>
        <end position="2993"/>
    </location>
</feature>
<evidence type="ECO:0000256" key="2">
    <source>
        <dbReference type="ARBA" id="ARBA00004496"/>
    </source>
</evidence>
<dbReference type="InterPro" id="IPR052614">
    <property type="entry name" value="CFAP65"/>
</dbReference>
<keyword evidence="5" id="KW-0966">Cell projection</keyword>
<dbReference type="GO" id="GO:0005737">
    <property type="term" value="C:cytoplasm"/>
    <property type="evidence" value="ECO:0007669"/>
    <property type="project" value="UniProtKB-SubCell"/>
</dbReference>